<feature type="domain" description="CHRD" evidence="1">
    <location>
        <begin position="41"/>
        <end position="161"/>
    </location>
</feature>
<gene>
    <name evidence="2" type="ORF">SAMN05444167_0836</name>
</gene>
<evidence type="ECO:0000259" key="1">
    <source>
        <dbReference type="PROSITE" id="PS50933"/>
    </source>
</evidence>
<dbReference type="AlphaFoldDB" id="A0A1G7GX73"/>
<dbReference type="SMART" id="SM00754">
    <property type="entry name" value="CHRD"/>
    <property type="match status" value="1"/>
</dbReference>
<reference evidence="2 3" key="1">
    <citation type="submission" date="2016-10" db="EMBL/GenBank/DDBJ databases">
        <authorList>
            <person name="de Groot N.N."/>
        </authorList>
    </citation>
    <scope>NUCLEOTIDE SEQUENCE [LARGE SCALE GENOMIC DNA]</scope>
    <source>
        <strain evidence="2 3">GAS232</strain>
    </source>
</reference>
<dbReference type="Pfam" id="PF07452">
    <property type="entry name" value="CHRD"/>
    <property type="match status" value="1"/>
</dbReference>
<keyword evidence="3" id="KW-1185">Reference proteome</keyword>
<dbReference type="Proteomes" id="UP000182427">
    <property type="component" value="Chromosome I"/>
</dbReference>
<dbReference type="PROSITE" id="PS50933">
    <property type="entry name" value="CHRD"/>
    <property type="match status" value="1"/>
</dbReference>
<proteinExistence type="predicted"/>
<dbReference type="EMBL" id="LT629690">
    <property type="protein sequence ID" value="SDE92715.1"/>
    <property type="molecule type" value="Genomic_DNA"/>
</dbReference>
<name>A0A1G7GX73_9BACT</name>
<organism evidence="2 3">
    <name type="scientific">Terriglobus roseus</name>
    <dbReference type="NCBI Taxonomy" id="392734"/>
    <lineage>
        <taxon>Bacteria</taxon>
        <taxon>Pseudomonadati</taxon>
        <taxon>Acidobacteriota</taxon>
        <taxon>Terriglobia</taxon>
        <taxon>Terriglobales</taxon>
        <taxon>Acidobacteriaceae</taxon>
        <taxon>Terriglobus</taxon>
    </lineage>
</organism>
<protein>
    <submittedName>
        <fullName evidence="2">CHRD domain-containing protein</fullName>
    </submittedName>
</protein>
<dbReference type="InterPro" id="IPR010895">
    <property type="entry name" value="CHRD"/>
</dbReference>
<evidence type="ECO:0000313" key="3">
    <source>
        <dbReference type="Proteomes" id="UP000182427"/>
    </source>
</evidence>
<sequence>MSSSQRRFIFVVGLALLLVANPVSASGRKKELRSSPEPLAKVYLFKADLDGAIALPGNSEPASGDVAATYDAETHVLRFNARFLNLSGPATNAKFFSAAAIDRVGWATVAAARPDARLVTGTAWLDQEEEQELLAGRWYFNVATEKHPNGEIRGAVRLVNKTNE</sequence>
<accession>A0A1G7GX73</accession>
<evidence type="ECO:0000313" key="2">
    <source>
        <dbReference type="EMBL" id="SDE92715.1"/>
    </source>
</evidence>